<gene>
    <name evidence="2" type="ORF">PECUL_23A016059</name>
</gene>
<reference evidence="2" key="1">
    <citation type="submission" date="2022-03" db="EMBL/GenBank/DDBJ databases">
        <authorList>
            <person name="Alioto T."/>
            <person name="Alioto T."/>
            <person name="Gomez Garrido J."/>
        </authorList>
    </citation>
    <scope>NUCLEOTIDE SEQUENCE</scope>
</reference>
<organism evidence="2 3">
    <name type="scientific">Pelobates cultripes</name>
    <name type="common">Western spadefoot toad</name>
    <dbReference type="NCBI Taxonomy" id="61616"/>
    <lineage>
        <taxon>Eukaryota</taxon>
        <taxon>Metazoa</taxon>
        <taxon>Chordata</taxon>
        <taxon>Craniata</taxon>
        <taxon>Vertebrata</taxon>
        <taxon>Euteleostomi</taxon>
        <taxon>Amphibia</taxon>
        <taxon>Batrachia</taxon>
        <taxon>Anura</taxon>
        <taxon>Pelobatoidea</taxon>
        <taxon>Pelobatidae</taxon>
        <taxon>Pelobates</taxon>
    </lineage>
</organism>
<feature type="region of interest" description="Disordered" evidence="1">
    <location>
        <begin position="93"/>
        <end position="126"/>
    </location>
</feature>
<evidence type="ECO:0000313" key="2">
    <source>
        <dbReference type="EMBL" id="CAH2313030.1"/>
    </source>
</evidence>
<name>A0AAD1WHC3_PELCU</name>
<feature type="compositionally biased region" description="Acidic residues" evidence="1">
    <location>
        <begin position="114"/>
        <end position="126"/>
    </location>
</feature>
<evidence type="ECO:0000256" key="1">
    <source>
        <dbReference type="SAM" id="MobiDB-lite"/>
    </source>
</evidence>
<protein>
    <submittedName>
        <fullName evidence="2">Uncharacterized protein</fullName>
    </submittedName>
</protein>
<dbReference type="InterPro" id="IPR040441">
    <property type="entry name" value="CFA20/CFAP20DC"/>
</dbReference>
<dbReference type="AlphaFoldDB" id="A0AAD1WHC3"/>
<dbReference type="Proteomes" id="UP001295444">
    <property type="component" value="Chromosome 08"/>
</dbReference>
<proteinExistence type="predicted"/>
<evidence type="ECO:0000313" key="3">
    <source>
        <dbReference type="Proteomes" id="UP001295444"/>
    </source>
</evidence>
<feature type="region of interest" description="Disordered" evidence="1">
    <location>
        <begin position="1"/>
        <end position="29"/>
    </location>
</feature>
<dbReference type="PANTHER" id="PTHR12458">
    <property type="entry name" value="ORF PROTEIN"/>
    <property type="match status" value="1"/>
</dbReference>
<dbReference type="EMBL" id="OW240919">
    <property type="protein sequence ID" value="CAH2313030.1"/>
    <property type="molecule type" value="Genomic_DNA"/>
</dbReference>
<sequence length="152" mass="17248">MSVSEMQMLASLKRQQNEEMEDEGAVHGLSQSQIDHCNVDMSTSSDDTTTWNSCLPPPVNQGCHYEKEMNPLNHSDPRDWLNAFSPPIIPTCQTQEEKKDSLLRNKQSSLSLYDEGDDGLGPEDEEDTLTLFYDPCLNCYFDPETGKYYELA</sequence>
<accession>A0AAD1WHC3</accession>
<keyword evidence="3" id="KW-1185">Reference proteome</keyword>